<evidence type="ECO:0000256" key="2">
    <source>
        <dbReference type="ARBA" id="ARBA00029447"/>
    </source>
</evidence>
<feature type="domain" description="PAC" evidence="5">
    <location>
        <begin position="82"/>
        <end position="136"/>
    </location>
</feature>
<dbReference type="SMART" id="SM00283">
    <property type="entry name" value="MA"/>
    <property type="match status" value="1"/>
</dbReference>
<dbReference type="InterPro" id="IPR013656">
    <property type="entry name" value="PAS_4"/>
</dbReference>
<evidence type="ECO:0000256" key="3">
    <source>
        <dbReference type="PROSITE-ProRule" id="PRU00284"/>
    </source>
</evidence>
<dbReference type="GO" id="GO:0004888">
    <property type="term" value="F:transmembrane signaling receptor activity"/>
    <property type="evidence" value="ECO:0007669"/>
    <property type="project" value="InterPro"/>
</dbReference>
<evidence type="ECO:0000259" key="4">
    <source>
        <dbReference type="PROSITE" id="PS50111"/>
    </source>
</evidence>
<feature type="domain" description="Methyl-accepting transducer" evidence="4">
    <location>
        <begin position="121"/>
        <end position="303"/>
    </location>
</feature>
<dbReference type="Proteomes" id="UP001141950">
    <property type="component" value="Unassembled WGS sequence"/>
</dbReference>
<dbReference type="InterPro" id="IPR000700">
    <property type="entry name" value="PAS-assoc_C"/>
</dbReference>
<dbReference type="GO" id="GO:0007165">
    <property type="term" value="P:signal transduction"/>
    <property type="evidence" value="ECO:0007669"/>
    <property type="project" value="UniProtKB-KW"/>
</dbReference>
<dbReference type="InterPro" id="IPR004090">
    <property type="entry name" value="Chemotax_Me-accpt_rcpt"/>
</dbReference>
<accession>A0A9X2SA72</accession>
<dbReference type="PANTHER" id="PTHR32089:SF112">
    <property type="entry name" value="LYSOZYME-LIKE PROTEIN-RELATED"/>
    <property type="match status" value="1"/>
</dbReference>
<dbReference type="SUPFAM" id="SSF55785">
    <property type="entry name" value="PYP-like sensor domain (PAS domain)"/>
    <property type="match status" value="1"/>
</dbReference>
<name>A0A9X2SA72_9BACL</name>
<reference evidence="6" key="1">
    <citation type="submission" date="2022-08" db="EMBL/GenBank/DDBJ databases">
        <title>The genomic sequence of strain Paenibacillus sp. SCIV0701.</title>
        <authorList>
            <person name="Zhao H."/>
        </authorList>
    </citation>
    <scope>NUCLEOTIDE SEQUENCE</scope>
    <source>
        <strain evidence="6">SCIV0701</strain>
    </source>
</reference>
<dbReference type="EMBL" id="JANIPJ010000006">
    <property type="protein sequence ID" value="MCR2804278.1"/>
    <property type="molecule type" value="Genomic_DNA"/>
</dbReference>
<dbReference type="PANTHER" id="PTHR32089">
    <property type="entry name" value="METHYL-ACCEPTING CHEMOTAXIS PROTEIN MCPB"/>
    <property type="match status" value="1"/>
</dbReference>
<dbReference type="Pfam" id="PF08448">
    <property type="entry name" value="PAS_4"/>
    <property type="match status" value="1"/>
</dbReference>
<dbReference type="InterPro" id="IPR000014">
    <property type="entry name" value="PAS"/>
</dbReference>
<dbReference type="InterPro" id="IPR035965">
    <property type="entry name" value="PAS-like_dom_sf"/>
</dbReference>
<protein>
    <submittedName>
        <fullName evidence="6">Methyl-accepting chemotaxis protein</fullName>
    </submittedName>
</protein>
<organism evidence="6 7">
    <name type="scientific">Paenibacillus soyae</name>
    <dbReference type="NCBI Taxonomy" id="2969249"/>
    <lineage>
        <taxon>Bacteria</taxon>
        <taxon>Bacillati</taxon>
        <taxon>Bacillota</taxon>
        <taxon>Bacilli</taxon>
        <taxon>Bacillales</taxon>
        <taxon>Paenibacillaceae</taxon>
        <taxon>Paenibacillus</taxon>
    </lineage>
</organism>
<evidence type="ECO:0000313" key="6">
    <source>
        <dbReference type="EMBL" id="MCR2804278.1"/>
    </source>
</evidence>
<dbReference type="NCBIfam" id="TIGR00229">
    <property type="entry name" value="sensory_box"/>
    <property type="match status" value="1"/>
</dbReference>
<evidence type="ECO:0000256" key="1">
    <source>
        <dbReference type="ARBA" id="ARBA00023224"/>
    </source>
</evidence>
<dbReference type="PROSITE" id="PS50111">
    <property type="entry name" value="CHEMOTAXIS_TRANSDUC_2"/>
    <property type="match status" value="1"/>
</dbReference>
<evidence type="ECO:0000259" key="5">
    <source>
        <dbReference type="PROSITE" id="PS50113"/>
    </source>
</evidence>
<dbReference type="PRINTS" id="PR00260">
    <property type="entry name" value="CHEMTRNSDUCR"/>
</dbReference>
<sequence length="303" mass="33470">MTREVSAHVLNREAILSALESSLAMIEFDTDGKVIGVNERFACAMEYEAGEMLGLMHRQFCTEEFRASDDYELFWSQLRQGRTFQQKIQRVTKRNRIRWLEATYMPVVDDNGRVIAVLKAATDITEREEAMSKLAESLRDMATGLLESANSGMEGSNRMAESIREATEAFHANMGLLRKLDEMAGDVKRTIGVIRDVSSQTNLLALNAAIEAAHAGEYGRGFSIVAAEIRKLAHQAAAAAGDVQRSLEEMVRQAAEIGNGTKTAQKIVLESRRRSDEALGELAGMGDAARTLERQAKLLTTIL</sequence>
<dbReference type="GO" id="GO:0006935">
    <property type="term" value="P:chemotaxis"/>
    <property type="evidence" value="ECO:0007669"/>
    <property type="project" value="InterPro"/>
</dbReference>
<keyword evidence="1 3" id="KW-0807">Transducer</keyword>
<proteinExistence type="inferred from homology"/>
<dbReference type="CDD" id="cd00130">
    <property type="entry name" value="PAS"/>
    <property type="match status" value="1"/>
</dbReference>
<gene>
    <name evidence="6" type="ORF">NQZ67_10330</name>
</gene>
<dbReference type="Pfam" id="PF00015">
    <property type="entry name" value="MCPsignal"/>
    <property type="match status" value="1"/>
</dbReference>
<dbReference type="Gene3D" id="1.10.287.950">
    <property type="entry name" value="Methyl-accepting chemotaxis protein"/>
    <property type="match status" value="1"/>
</dbReference>
<comment type="caution">
    <text evidence="6">The sequence shown here is derived from an EMBL/GenBank/DDBJ whole genome shotgun (WGS) entry which is preliminary data.</text>
</comment>
<dbReference type="Gene3D" id="3.30.450.20">
    <property type="entry name" value="PAS domain"/>
    <property type="match status" value="1"/>
</dbReference>
<evidence type="ECO:0000313" key="7">
    <source>
        <dbReference type="Proteomes" id="UP001141950"/>
    </source>
</evidence>
<comment type="similarity">
    <text evidence="2">Belongs to the methyl-accepting chemotaxis (MCP) protein family.</text>
</comment>
<dbReference type="GO" id="GO:0016020">
    <property type="term" value="C:membrane"/>
    <property type="evidence" value="ECO:0007669"/>
    <property type="project" value="InterPro"/>
</dbReference>
<dbReference type="AlphaFoldDB" id="A0A9X2SA72"/>
<keyword evidence="7" id="KW-1185">Reference proteome</keyword>
<dbReference type="PROSITE" id="PS50113">
    <property type="entry name" value="PAC"/>
    <property type="match status" value="1"/>
</dbReference>
<dbReference type="InterPro" id="IPR004089">
    <property type="entry name" value="MCPsignal_dom"/>
</dbReference>
<dbReference type="SUPFAM" id="SSF58104">
    <property type="entry name" value="Methyl-accepting chemotaxis protein (MCP) signaling domain"/>
    <property type="match status" value="1"/>
</dbReference>